<dbReference type="EMBL" id="QKZK01000004">
    <property type="protein sequence ID" value="PZX19397.1"/>
    <property type="molecule type" value="Genomic_DNA"/>
</dbReference>
<evidence type="ECO:0000256" key="3">
    <source>
        <dbReference type="ARBA" id="ARBA00022723"/>
    </source>
</evidence>
<dbReference type="Proteomes" id="UP000249239">
    <property type="component" value="Unassembled WGS sequence"/>
</dbReference>
<evidence type="ECO:0000256" key="1">
    <source>
        <dbReference type="ARBA" id="ARBA00022475"/>
    </source>
</evidence>
<sequence length="263" mass="30809">MDILKQISTKNLDQDKKIYFASDVHLGAPTIRNPREHEKRFVAWLDAVKSTASEIYLLGDVFDFWFEYKRVVPRGYTRLMGKLAEITDCGIPVHFFTGNHDIWVFDYLPSETGVIVHREPLMQQWGNKTFYLAHGDGLGGYDKKFNFLKAIFTNPFAQWMFGHIHPNWGIGFATMWSKQSREKNLVKYGSQYLGDDKEWLVLYANETLKTTPVDYFVFGHRHIALDKDLGQGSRLIYLGDWINQCTYAMWDGHELRLEKFKYQ</sequence>
<dbReference type="RefSeq" id="WP_111444385.1">
    <property type="nucleotide sequence ID" value="NZ_QKZK01000004.1"/>
</dbReference>
<keyword evidence="4 8" id="KW-0378">Hydrolase</keyword>
<evidence type="ECO:0000256" key="4">
    <source>
        <dbReference type="ARBA" id="ARBA00022801"/>
    </source>
</evidence>
<dbReference type="GO" id="GO:0008758">
    <property type="term" value="F:UDP-2,3-diacylglucosamine hydrolase activity"/>
    <property type="evidence" value="ECO:0007669"/>
    <property type="project" value="TreeGrafter"/>
</dbReference>
<dbReference type="InterPro" id="IPR043461">
    <property type="entry name" value="LpxH-like"/>
</dbReference>
<dbReference type="PANTHER" id="PTHR34990">
    <property type="entry name" value="UDP-2,3-DIACYLGLUCOSAMINE HYDROLASE-RELATED"/>
    <property type="match status" value="1"/>
</dbReference>
<comment type="caution">
    <text evidence="8">The sequence shown here is derived from an EMBL/GenBank/DDBJ whole genome shotgun (WGS) entry which is preliminary data.</text>
</comment>
<dbReference type="GO" id="GO:0009245">
    <property type="term" value="P:lipid A biosynthetic process"/>
    <property type="evidence" value="ECO:0007669"/>
    <property type="project" value="TreeGrafter"/>
</dbReference>
<accession>A0A2W7NMS0</accession>
<dbReference type="AlphaFoldDB" id="A0A2W7NMS0"/>
<dbReference type="InterPro" id="IPR004843">
    <property type="entry name" value="Calcineurin-like_PHP"/>
</dbReference>
<feature type="domain" description="Calcineurin-like phosphoesterase" evidence="7">
    <location>
        <begin position="17"/>
        <end position="223"/>
    </location>
</feature>
<dbReference type="GO" id="GO:0046872">
    <property type="term" value="F:metal ion binding"/>
    <property type="evidence" value="ECO:0007669"/>
    <property type="project" value="UniProtKB-KW"/>
</dbReference>
<dbReference type="PANTHER" id="PTHR34990:SF1">
    <property type="entry name" value="UDP-2,3-DIACYLGLUCOSAMINE HYDROLASE"/>
    <property type="match status" value="1"/>
</dbReference>
<keyword evidence="5" id="KW-0472">Membrane</keyword>
<keyword evidence="2" id="KW-0997">Cell inner membrane</keyword>
<dbReference type="Pfam" id="PF00149">
    <property type="entry name" value="Metallophos"/>
    <property type="match status" value="1"/>
</dbReference>
<keyword evidence="9" id="KW-1185">Reference proteome</keyword>
<gene>
    <name evidence="8" type="ORF">LX69_00664</name>
</gene>
<keyword evidence="6" id="KW-0464">Manganese</keyword>
<evidence type="ECO:0000313" key="9">
    <source>
        <dbReference type="Proteomes" id="UP000249239"/>
    </source>
</evidence>
<keyword evidence="1" id="KW-1003">Cell membrane</keyword>
<evidence type="ECO:0000256" key="6">
    <source>
        <dbReference type="ARBA" id="ARBA00023211"/>
    </source>
</evidence>
<dbReference type="SUPFAM" id="SSF56300">
    <property type="entry name" value="Metallo-dependent phosphatases"/>
    <property type="match status" value="1"/>
</dbReference>
<evidence type="ECO:0000259" key="7">
    <source>
        <dbReference type="Pfam" id="PF00149"/>
    </source>
</evidence>
<proteinExistence type="predicted"/>
<dbReference type="InterPro" id="IPR029052">
    <property type="entry name" value="Metallo-depent_PP-like"/>
</dbReference>
<name>A0A2W7NMS0_9BACT</name>
<keyword evidence="3" id="KW-0479">Metal-binding</keyword>
<evidence type="ECO:0000313" key="8">
    <source>
        <dbReference type="EMBL" id="PZX19397.1"/>
    </source>
</evidence>
<dbReference type="GO" id="GO:0016020">
    <property type="term" value="C:membrane"/>
    <property type="evidence" value="ECO:0007669"/>
    <property type="project" value="GOC"/>
</dbReference>
<evidence type="ECO:0000256" key="5">
    <source>
        <dbReference type="ARBA" id="ARBA00023136"/>
    </source>
</evidence>
<reference evidence="8 9" key="1">
    <citation type="submission" date="2018-06" db="EMBL/GenBank/DDBJ databases">
        <title>Genomic Encyclopedia of Archaeal and Bacterial Type Strains, Phase II (KMG-II): from individual species to whole genera.</title>
        <authorList>
            <person name="Goeker M."/>
        </authorList>
    </citation>
    <scope>NUCLEOTIDE SEQUENCE [LARGE SCALE GENOMIC DNA]</scope>
    <source>
        <strain evidence="8 9">DSM 6779</strain>
    </source>
</reference>
<dbReference type="CDD" id="cd07398">
    <property type="entry name" value="MPP_YbbF-LpxH"/>
    <property type="match status" value="1"/>
</dbReference>
<dbReference type="Gene3D" id="3.60.21.10">
    <property type="match status" value="1"/>
</dbReference>
<organism evidence="8 9">
    <name type="scientific">Breznakibacter xylanolyticus</name>
    <dbReference type="NCBI Taxonomy" id="990"/>
    <lineage>
        <taxon>Bacteria</taxon>
        <taxon>Pseudomonadati</taxon>
        <taxon>Bacteroidota</taxon>
        <taxon>Bacteroidia</taxon>
        <taxon>Marinilabiliales</taxon>
        <taxon>Marinilabiliaceae</taxon>
        <taxon>Breznakibacter</taxon>
    </lineage>
</organism>
<dbReference type="OrthoDB" id="9802481at2"/>
<evidence type="ECO:0000256" key="2">
    <source>
        <dbReference type="ARBA" id="ARBA00022519"/>
    </source>
</evidence>
<protein>
    <submittedName>
        <fullName evidence="8">UDP-2,3-diacylglucosamine hydrolase</fullName>
    </submittedName>
</protein>